<accession>A0A7R8GZD0</accession>
<keyword evidence="7" id="KW-0539">Nucleus</keyword>
<evidence type="ECO:0000256" key="2">
    <source>
        <dbReference type="ARBA" id="ARBA00008409"/>
    </source>
</evidence>
<dbReference type="GO" id="GO:0017069">
    <property type="term" value="F:snRNA binding"/>
    <property type="evidence" value="ECO:0007669"/>
    <property type="project" value="InterPro"/>
</dbReference>
<sequence>MRSAERNVKQHQRRRRRKRKRSLHDAPFNSTSFLINDHSDTVQYLDRFLGSGEQKEEGLVGQEKLKGPDLSYSLEEDSFYSSPEDEGSFLCKEFIKDYNRVRSDRLIFYE</sequence>
<keyword evidence="10" id="KW-1185">Reference proteome</keyword>
<evidence type="ECO:0000313" key="10">
    <source>
        <dbReference type="Proteomes" id="UP000675881"/>
    </source>
</evidence>
<evidence type="ECO:0000256" key="7">
    <source>
        <dbReference type="ARBA" id="ARBA00023242"/>
    </source>
</evidence>
<dbReference type="OrthoDB" id="10058500at2759"/>
<reference evidence="9" key="1">
    <citation type="submission" date="2021-02" db="EMBL/GenBank/DDBJ databases">
        <authorList>
            <person name="Bekaert M."/>
        </authorList>
    </citation>
    <scope>NUCLEOTIDE SEQUENCE</scope>
    <source>
        <strain evidence="9">IoA-00</strain>
    </source>
</reference>
<evidence type="ECO:0000313" key="9">
    <source>
        <dbReference type="EMBL" id="CAF2761860.1"/>
    </source>
</evidence>
<dbReference type="EMBL" id="HG994580">
    <property type="protein sequence ID" value="CAF2761860.1"/>
    <property type="molecule type" value="Genomic_DNA"/>
</dbReference>
<keyword evidence="3" id="KW-0678">Repressor</keyword>
<name>A0A7R8GZD0_LEPSM</name>
<comment type="similarity">
    <text evidence="2">Belongs to the HEXIM family.</text>
</comment>
<organism evidence="9 10">
    <name type="scientific">Lepeophtheirus salmonis</name>
    <name type="common">Salmon louse</name>
    <name type="synonym">Caligus salmonis</name>
    <dbReference type="NCBI Taxonomy" id="72036"/>
    <lineage>
        <taxon>Eukaryota</taxon>
        <taxon>Metazoa</taxon>
        <taxon>Ecdysozoa</taxon>
        <taxon>Arthropoda</taxon>
        <taxon>Crustacea</taxon>
        <taxon>Multicrustacea</taxon>
        <taxon>Hexanauplia</taxon>
        <taxon>Copepoda</taxon>
        <taxon>Siphonostomatoida</taxon>
        <taxon>Caligidae</taxon>
        <taxon>Lepeophtheirus</taxon>
    </lineage>
</organism>
<comment type="subcellular location">
    <subcellularLocation>
        <location evidence="1">Nucleus</location>
    </subcellularLocation>
</comment>
<dbReference type="Proteomes" id="UP000675881">
    <property type="component" value="Chromosome 1"/>
</dbReference>
<feature type="compositionally biased region" description="Basic residues" evidence="8">
    <location>
        <begin position="9"/>
        <end position="22"/>
    </location>
</feature>
<dbReference type="GO" id="GO:0004861">
    <property type="term" value="F:cyclin-dependent protein serine/threonine kinase inhibitor activity"/>
    <property type="evidence" value="ECO:0007669"/>
    <property type="project" value="InterPro"/>
</dbReference>
<dbReference type="InterPro" id="IPR024872">
    <property type="entry name" value="HEXIM"/>
</dbReference>
<keyword evidence="4" id="KW-0805">Transcription regulation</keyword>
<gene>
    <name evidence="9" type="ORF">LSAA_720</name>
</gene>
<dbReference type="AlphaFoldDB" id="A0A7R8GZD0"/>
<evidence type="ECO:0000256" key="8">
    <source>
        <dbReference type="SAM" id="MobiDB-lite"/>
    </source>
</evidence>
<dbReference type="GO" id="GO:0005737">
    <property type="term" value="C:cytoplasm"/>
    <property type="evidence" value="ECO:0007669"/>
    <property type="project" value="InterPro"/>
</dbReference>
<dbReference type="Pfam" id="PF15313">
    <property type="entry name" value="HEXIM"/>
    <property type="match status" value="1"/>
</dbReference>
<evidence type="ECO:0000256" key="5">
    <source>
        <dbReference type="ARBA" id="ARBA00023054"/>
    </source>
</evidence>
<evidence type="ECO:0000256" key="1">
    <source>
        <dbReference type="ARBA" id="ARBA00004123"/>
    </source>
</evidence>
<feature type="region of interest" description="Disordered" evidence="8">
    <location>
        <begin position="1"/>
        <end position="27"/>
    </location>
</feature>
<proteinExistence type="inferred from homology"/>
<evidence type="ECO:0000256" key="4">
    <source>
        <dbReference type="ARBA" id="ARBA00023015"/>
    </source>
</evidence>
<protein>
    <submittedName>
        <fullName evidence="9">(salmon louse) hypothetical protein</fullName>
    </submittedName>
</protein>
<keyword evidence="5" id="KW-0175">Coiled coil</keyword>
<keyword evidence="6" id="KW-0804">Transcription</keyword>
<evidence type="ECO:0000256" key="6">
    <source>
        <dbReference type="ARBA" id="ARBA00023163"/>
    </source>
</evidence>
<dbReference type="GO" id="GO:0005634">
    <property type="term" value="C:nucleus"/>
    <property type="evidence" value="ECO:0007669"/>
    <property type="project" value="UniProtKB-SubCell"/>
</dbReference>
<dbReference type="GO" id="GO:0000122">
    <property type="term" value="P:negative regulation of transcription by RNA polymerase II"/>
    <property type="evidence" value="ECO:0007669"/>
    <property type="project" value="InterPro"/>
</dbReference>
<evidence type="ECO:0000256" key="3">
    <source>
        <dbReference type="ARBA" id="ARBA00022491"/>
    </source>
</evidence>